<comment type="caution">
    <text evidence="1">The sequence shown here is derived from an EMBL/GenBank/DDBJ whole genome shotgun (WGS) entry which is preliminary data.</text>
</comment>
<reference evidence="1 2" key="1">
    <citation type="journal article" date="2014" name="Genome Announc.">
        <title>Draft Genome Sequences of Marine Flavobacterium Algibacter lectus Strains SS8 and NR4.</title>
        <authorList>
            <person name="Takatani N."/>
            <person name="Nakanishi M."/>
            <person name="Meirelles P."/>
            <person name="Mino S."/>
            <person name="Suda W."/>
            <person name="Oshima K."/>
            <person name="Hattori M."/>
            <person name="Ohkuma M."/>
            <person name="Hosokawa M."/>
            <person name="Miyashita K."/>
            <person name="Thompson F.L."/>
            <person name="Niwa A."/>
            <person name="Sawabe T."/>
            <person name="Sawabe T."/>
        </authorList>
    </citation>
    <scope>NUCLEOTIDE SEQUENCE [LARGE SCALE GENOMIC DNA]</scope>
    <source>
        <strain evidence="2">JCM19274</strain>
    </source>
</reference>
<dbReference type="AlphaFoldDB" id="A0A090WPG1"/>
<protein>
    <submittedName>
        <fullName evidence="1">Putative mobilization protein BF0133</fullName>
    </submittedName>
</protein>
<gene>
    <name evidence="1" type="ORF">JCM19274_5007</name>
</gene>
<accession>A0A090WPG1</accession>
<proteinExistence type="predicted"/>
<dbReference type="EMBL" id="BBNU01000001">
    <property type="protein sequence ID" value="GAL77294.1"/>
    <property type="molecule type" value="Genomic_DNA"/>
</dbReference>
<organism evidence="1 2">
    <name type="scientific">Algibacter lectus</name>
    <dbReference type="NCBI Taxonomy" id="221126"/>
    <lineage>
        <taxon>Bacteria</taxon>
        <taxon>Pseudomonadati</taxon>
        <taxon>Bacteroidota</taxon>
        <taxon>Flavobacteriia</taxon>
        <taxon>Flavobacteriales</taxon>
        <taxon>Flavobacteriaceae</taxon>
        <taxon>Algibacter</taxon>
    </lineage>
</organism>
<evidence type="ECO:0000313" key="1">
    <source>
        <dbReference type="EMBL" id="GAL77294.1"/>
    </source>
</evidence>
<sequence length="228" mass="25992">MTLFCLLMALGIIGIDVDIQTLFKAILLLVLPLQFTNIVCYVYTDESSGKTSIAKKYKVVMKTRGTNLILENIRRGVSVIAAAGSGKTESVIYNFLEHFKTHAFNGVIHDYKDFEITEMAYPLFQESGAKFYIVSFDPPIHYKVNPIAPRYLPDEESVYEISRVLLENLLEVRESDNNSTSRFFKDAVEAYKRTHMAFKNRLPGLLYNSPPFDSTLSANQYQRAYKIS</sequence>
<dbReference type="Proteomes" id="UP000029643">
    <property type="component" value="Unassembled WGS sequence"/>
</dbReference>
<evidence type="ECO:0000313" key="2">
    <source>
        <dbReference type="Proteomes" id="UP000029643"/>
    </source>
</evidence>
<name>A0A090WPG1_9FLAO</name>